<dbReference type="GO" id="GO:0045892">
    <property type="term" value="P:negative regulation of DNA-templated transcription"/>
    <property type="evidence" value="ECO:0007669"/>
    <property type="project" value="TreeGrafter"/>
</dbReference>
<dbReference type="PANTHER" id="PTHR37941">
    <property type="entry name" value="FUMARASE E-RELATED"/>
    <property type="match status" value="1"/>
</dbReference>
<organism evidence="1 2">
    <name type="scientific">Dyella soli</name>
    <dbReference type="NCBI Taxonomy" id="522319"/>
    <lineage>
        <taxon>Bacteria</taxon>
        <taxon>Pseudomonadati</taxon>
        <taxon>Pseudomonadota</taxon>
        <taxon>Gammaproteobacteria</taxon>
        <taxon>Lysobacterales</taxon>
        <taxon>Rhodanobacteraceae</taxon>
        <taxon>Dyella</taxon>
    </lineage>
</organism>
<evidence type="ECO:0000313" key="2">
    <source>
        <dbReference type="Proteomes" id="UP000291822"/>
    </source>
</evidence>
<proteinExistence type="predicted"/>
<dbReference type="InterPro" id="IPR038026">
    <property type="entry name" value="MtlR-like_sf"/>
</dbReference>
<gene>
    <name evidence="1" type="ORF">EZM97_14510</name>
</gene>
<comment type="caution">
    <text evidence="1">The sequence shown here is derived from an EMBL/GenBank/DDBJ whole genome shotgun (WGS) entry which is preliminary data.</text>
</comment>
<evidence type="ECO:0000313" key="1">
    <source>
        <dbReference type="EMBL" id="TCI10128.1"/>
    </source>
</evidence>
<dbReference type="AlphaFoldDB" id="A0A4R0YTB7"/>
<sequence>MEIKAMPDVRPISDADVERALRAVRDYFRELISESQLYEGELLEFFKSLTAESPRALAVVAFSYIDEKLATLMRQHMNPDISGGLDSLFKSFGPLSTASGRIKIAASLRWLRPSTYRHLEVLRKIRNEFAHSPFLNSFDEAPVRDFLGQFEPLEKALWSFMDDRLLPYEGVSRRQLYHLRATLTCARMIEEVTCAPRAISMGLSPSALHEDGFSVVPKPFKELVRASLEVAMHVAPKPI</sequence>
<dbReference type="RefSeq" id="WP_131407848.1">
    <property type="nucleotide sequence ID" value="NZ_SJTG01000002.1"/>
</dbReference>
<name>A0A4R0YTB7_9GAMM</name>
<dbReference type="SUPFAM" id="SSF158668">
    <property type="entry name" value="MtlR-like"/>
    <property type="match status" value="1"/>
</dbReference>
<accession>A0A4R0YTB7</accession>
<dbReference type="InterPro" id="IPR007761">
    <property type="entry name" value="MtlR-like"/>
</dbReference>
<dbReference type="Proteomes" id="UP000291822">
    <property type="component" value="Unassembled WGS sequence"/>
</dbReference>
<protein>
    <submittedName>
        <fullName evidence="1">Uncharacterized protein</fullName>
    </submittedName>
</protein>
<reference evidence="1 2" key="1">
    <citation type="submission" date="2019-02" db="EMBL/GenBank/DDBJ databases">
        <title>Dyella amyloliquefaciens sp. nov., isolated from forest soil.</title>
        <authorList>
            <person name="Gao Z.-H."/>
            <person name="Qiu L.-H."/>
        </authorList>
    </citation>
    <scope>NUCLEOTIDE SEQUENCE [LARGE SCALE GENOMIC DNA]</scope>
    <source>
        <strain evidence="1 2">KACC 12747</strain>
    </source>
</reference>
<dbReference type="EMBL" id="SJTG01000002">
    <property type="protein sequence ID" value="TCI10128.1"/>
    <property type="molecule type" value="Genomic_DNA"/>
</dbReference>
<dbReference type="Gene3D" id="1.20.120.330">
    <property type="entry name" value="Nucleotidyltransferases domain 2"/>
    <property type="match status" value="1"/>
</dbReference>
<keyword evidence="2" id="KW-1185">Reference proteome</keyword>
<dbReference type="PANTHER" id="PTHR37941:SF1">
    <property type="entry name" value="FUMARASE E-RELATED"/>
    <property type="match status" value="1"/>
</dbReference>